<dbReference type="Proteomes" id="UP001469553">
    <property type="component" value="Unassembled WGS sequence"/>
</dbReference>
<evidence type="ECO:0000313" key="2">
    <source>
        <dbReference type="Proteomes" id="UP001469553"/>
    </source>
</evidence>
<sequence>RPLQLRSSQLLPTLKHLICSPRRSSIHLLTLHTVGNIILSFSREKPTTRTNRTLDLQLSIVVSLCDFCMWSGILMRPERTFPVQHGEDCFQLGSGAEGAGQRGASRCEGSRAGLCSSGYGGLHRSLFAQPARHRLHLEWAHRGGSVSLPIFYPKVNMEKKLPENQILSTEQD</sequence>
<comment type="caution">
    <text evidence="1">The sequence shown here is derived from an EMBL/GenBank/DDBJ whole genome shotgun (WGS) entry which is preliminary data.</text>
</comment>
<name>A0ABV1AD36_9TELE</name>
<keyword evidence="2" id="KW-1185">Reference proteome</keyword>
<reference evidence="1 2" key="1">
    <citation type="submission" date="2021-06" db="EMBL/GenBank/DDBJ databases">
        <authorList>
            <person name="Palmer J.M."/>
        </authorList>
    </citation>
    <scope>NUCLEOTIDE SEQUENCE [LARGE SCALE GENOMIC DNA]</scope>
    <source>
        <strain evidence="1 2">AS_MEX2019</strain>
        <tissue evidence="1">Muscle</tissue>
    </source>
</reference>
<proteinExistence type="predicted"/>
<accession>A0ABV1AD36</accession>
<protein>
    <submittedName>
        <fullName evidence="1">Uncharacterized protein</fullName>
    </submittedName>
</protein>
<evidence type="ECO:0000313" key="1">
    <source>
        <dbReference type="EMBL" id="MEQ2316084.1"/>
    </source>
</evidence>
<gene>
    <name evidence="1" type="ORF">AMECASPLE_029111</name>
</gene>
<organism evidence="1 2">
    <name type="scientific">Ameca splendens</name>
    <dbReference type="NCBI Taxonomy" id="208324"/>
    <lineage>
        <taxon>Eukaryota</taxon>
        <taxon>Metazoa</taxon>
        <taxon>Chordata</taxon>
        <taxon>Craniata</taxon>
        <taxon>Vertebrata</taxon>
        <taxon>Euteleostomi</taxon>
        <taxon>Actinopterygii</taxon>
        <taxon>Neopterygii</taxon>
        <taxon>Teleostei</taxon>
        <taxon>Neoteleostei</taxon>
        <taxon>Acanthomorphata</taxon>
        <taxon>Ovalentaria</taxon>
        <taxon>Atherinomorphae</taxon>
        <taxon>Cyprinodontiformes</taxon>
        <taxon>Goodeidae</taxon>
        <taxon>Ameca</taxon>
    </lineage>
</organism>
<dbReference type="EMBL" id="JAHRIP010087926">
    <property type="protein sequence ID" value="MEQ2316084.1"/>
    <property type="molecule type" value="Genomic_DNA"/>
</dbReference>
<feature type="non-terminal residue" evidence="1">
    <location>
        <position position="1"/>
    </location>
</feature>